<evidence type="ECO:0008006" key="3">
    <source>
        <dbReference type="Google" id="ProtNLM"/>
    </source>
</evidence>
<dbReference type="RefSeq" id="XP_002287232.1">
    <property type="nucleotide sequence ID" value="XM_002287196.1"/>
</dbReference>
<dbReference type="Proteomes" id="UP000001449">
    <property type="component" value="Chromosome 2"/>
</dbReference>
<dbReference type="PANTHER" id="PTHR33594:SF1">
    <property type="entry name" value="HD_PDEASE DOMAIN-CONTAINING PROTEIN"/>
    <property type="match status" value="1"/>
</dbReference>
<dbReference type="AlphaFoldDB" id="B8BTY8"/>
<dbReference type="GeneID" id="7450186"/>
<keyword evidence="2" id="KW-1185">Reference proteome</keyword>
<dbReference type="EMBL" id="CM000639">
    <property type="protein sequence ID" value="EED94675.1"/>
    <property type="molecule type" value="Genomic_DNA"/>
</dbReference>
<dbReference type="OMA" id="WRIADPP"/>
<reference evidence="1 2" key="1">
    <citation type="journal article" date="2004" name="Science">
        <title>The genome of the diatom Thalassiosira pseudonana: ecology, evolution, and metabolism.</title>
        <authorList>
            <person name="Armbrust E.V."/>
            <person name="Berges J.A."/>
            <person name="Bowler C."/>
            <person name="Green B.R."/>
            <person name="Martinez D."/>
            <person name="Putnam N.H."/>
            <person name="Zhou S."/>
            <person name="Allen A.E."/>
            <person name="Apt K.E."/>
            <person name="Bechner M."/>
            <person name="Brzezinski M.A."/>
            <person name="Chaal B.K."/>
            <person name="Chiovitti A."/>
            <person name="Davis A.K."/>
            <person name="Demarest M.S."/>
            <person name="Detter J.C."/>
            <person name="Glavina T."/>
            <person name="Goodstein D."/>
            <person name="Hadi M.Z."/>
            <person name="Hellsten U."/>
            <person name="Hildebrand M."/>
            <person name="Jenkins B.D."/>
            <person name="Jurka J."/>
            <person name="Kapitonov V.V."/>
            <person name="Kroger N."/>
            <person name="Lau W.W."/>
            <person name="Lane T.W."/>
            <person name="Larimer F.W."/>
            <person name="Lippmeier J.C."/>
            <person name="Lucas S."/>
            <person name="Medina M."/>
            <person name="Montsant A."/>
            <person name="Obornik M."/>
            <person name="Parker M.S."/>
            <person name="Palenik B."/>
            <person name="Pazour G.J."/>
            <person name="Richardson P.M."/>
            <person name="Rynearson T.A."/>
            <person name="Saito M.A."/>
            <person name="Schwartz D.C."/>
            <person name="Thamatrakoln K."/>
            <person name="Valentin K."/>
            <person name="Vardi A."/>
            <person name="Wilkerson F.P."/>
            <person name="Rokhsar D.S."/>
        </authorList>
    </citation>
    <scope>NUCLEOTIDE SEQUENCE [LARGE SCALE GENOMIC DNA]</scope>
    <source>
        <strain evidence="1 2">CCMP1335</strain>
    </source>
</reference>
<reference evidence="1 2" key="2">
    <citation type="journal article" date="2008" name="Nature">
        <title>The Phaeodactylum genome reveals the evolutionary history of diatom genomes.</title>
        <authorList>
            <person name="Bowler C."/>
            <person name="Allen A.E."/>
            <person name="Badger J.H."/>
            <person name="Grimwood J."/>
            <person name="Jabbari K."/>
            <person name="Kuo A."/>
            <person name="Maheswari U."/>
            <person name="Martens C."/>
            <person name="Maumus F."/>
            <person name="Otillar R.P."/>
            <person name="Rayko E."/>
            <person name="Salamov A."/>
            <person name="Vandepoele K."/>
            <person name="Beszteri B."/>
            <person name="Gruber A."/>
            <person name="Heijde M."/>
            <person name="Katinka M."/>
            <person name="Mock T."/>
            <person name="Valentin K."/>
            <person name="Verret F."/>
            <person name="Berges J.A."/>
            <person name="Brownlee C."/>
            <person name="Cadoret J.P."/>
            <person name="Chiovitti A."/>
            <person name="Choi C.J."/>
            <person name="Coesel S."/>
            <person name="De Martino A."/>
            <person name="Detter J.C."/>
            <person name="Durkin C."/>
            <person name="Falciatore A."/>
            <person name="Fournet J."/>
            <person name="Haruta M."/>
            <person name="Huysman M.J."/>
            <person name="Jenkins B.D."/>
            <person name="Jiroutova K."/>
            <person name="Jorgensen R.E."/>
            <person name="Joubert Y."/>
            <person name="Kaplan A."/>
            <person name="Kroger N."/>
            <person name="Kroth P.G."/>
            <person name="La Roche J."/>
            <person name="Lindquist E."/>
            <person name="Lommer M."/>
            <person name="Martin-Jezequel V."/>
            <person name="Lopez P.J."/>
            <person name="Lucas S."/>
            <person name="Mangogna M."/>
            <person name="McGinnis K."/>
            <person name="Medlin L.K."/>
            <person name="Montsant A."/>
            <person name="Oudot-Le Secq M.P."/>
            <person name="Napoli C."/>
            <person name="Obornik M."/>
            <person name="Parker M.S."/>
            <person name="Petit J.L."/>
            <person name="Porcel B.M."/>
            <person name="Poulsen N."/>
            <person name="Robison M."/>
            <person name="Rychlewski L."/>
            <person name="Rynearson T.A."/>
            <person name="Schmutz J."/>
            <person name="Shapiro H."/>
            <person name="Siaut M."/>
            <person name="Stanley M."/>
            <person name="Sussman M.R."/>
            <person name="Taylor A.R."/>
            <person name="Vardi A."/>
            <person name="von Dassow P."/>
            <person name="Vyverman W."/>
            <person name="Willis A."/>
            <person name="Wyrwicz L.S."/>
            <person name="Rokhsar D.S."/>
            <person name="Weissenbach J."/>
            <person name="Armbrust E.V."/>
            <person name="Green B.R."/>
            <person name="Van de Peer Y."/>
            <person name="Grigoriev I.V."/>
        </authorList>
    </citation>
    <scope>NUCLEOTIDE SEQUENCE [LARGE SCALE GENOMIC DNA]</scope>
    <source>
        <strain evidence="1 2">CCMP1335</strain>
    </source>
</reference>
<evidence type="ECO:0000313" key="1">
    <source>
        <dbReference type="EMBL" id="EED94675.1"/>
    </source>
</evidence>
<gene>
    <name evidence="1" type="ORF">THAPSDRAFT_2295</name>
</gene>
<dbReference type="eggNOG" id="ENOG502TM7R">
    <property type="taxonomic scope" value="Eukaryota"/>
</dbReference>
<organism evidence="1 2">
    <name type="scientific">Thalassiosira pseudonana</name>
    <name type="common">Marine diatom</name>
    <name type="synonym">Cyclotella nana</name>
    <dbReference type="NCBI Taxonomy" id="35128"/>
    <lineage>
        <taxon>Eukaryota</taxon>
        <taxon>Sar</taxon>
        <taxon>Stramenopiles</taxon>
        <taxon>Ochrophyta</taxon>
        <taxon>Bacillariophyta</taxon>
        <taxon>Coscinodiscophyceae</taxon>
        <taxon>Thalassiosirophycidae</taxon>
        <taxon>Thalassiosirales</taxon>
        <taxon>Thalassiosiraceae</taxon>
        <taxon>Thalassiosira</taxon>
    </lineage>
</organism>
<dbReference type="KEGG" id="tps:THAPSDRAFT_2295"/>
<sequence length="235" mass="26609">MSDITAMEIRIAAMLHDADDRKFFPEQKNNQSTVDGMPNLPNALEICKSAGVPIDSFARILKMITWVGCTENGNAIPTEIESGERDGSQQQSEFYQQYHYLIPRWSDRLEAVGAIGVIRCYQYNREAGAPLQSDDEYDSPRPKCEEEVWKLATPERFAQYLSGEIKGGNSMISHYYGKLLHVARPPPAIVRNEYLEAQAKESSKELVEVCLRFGKTGVVDEEYIVELEKTLTYDS</sequence>
<proteinExistence type="predicted"/>
<dbReference type="SUPFAM" id="SSF109604">
    <property type="entry name" value="HD-domain/PDEase-like"/>
    <property type="match status" value="1"/>
</dbReference>
<evidence type="ECO:0000313" key="2">
    <source>
        <dbReference type="Proteomes" id="UP000001449"/>
    </source>
</evidence>
<dbReference type="PaxDb" id="35128-Thaps2295"/>
<name>B8BTY8_THAPS</name>
<dbReference type="HOGENOM" id="CLU_1182249_0_0_1"/>
<dbReference type="Gene3D" id="1.20.58.1910">
    <property type="match status" value="1"/>
</dbReference>
<dbReference type="InParanoid" id="B8BTY8"/>
<protein>
    <recommendedName>
        <fullName evidence="3">HD domain-containing protein</fullName>
    </recommendedName>
</protein>
<accession>B8BTY8</accession>
<dbReference type="PANTHER" id="PTHR33594">
    <property type="entry name" value="SUPERFAMILY HYDROLASE, PUTATIVE (AFU_ORTHOLOGUE AFUA_1G03035)-RELATED"/>
    <property type="match status" value="1"/>
</dbReference>